<name>A0A953I740_SYMTR</name>
<dbReference type="GO" id="GO:0016798">
    <property type="term" value="F:hydrolase activity, acting on glycosyl bonds"/>
    <property type="evidence" value="ECO:0007669"/>
    <property type="project" value="UniProtKB-KW"/>
</dbReference>
<dbReference type="EMBL" id="PIUK01000015">
    <property type="protein sequence ID" value="MBY6275174.1"/>
    <property type="molecule type" value="Genomic_DNA"/>
</dbReference>
<dbReference type="RefSeq" id="WP_011195446.1">
    <property type="nucleotide sequence ID" value="NZ_PIUK01000015.1"/>
</dbReference>
<dbReference type="AlphaFoldDB" id="A0A953I740"/>
<dbReference type="GO" id="GO:0016757">
    <property type="term" value="F:glycosyltransferase activity"/>
    <property type="evidence" value="ECO:0007669"/>
    <property type="project" value="UniProtKB-KW"/>
</dbReference>
<keyword evidence="2" id="KW-0808">Transferase</keyword>
<evidence type="ECO:0000256" key="1">
    <source>
        <dbReference type="ARBA" id="ARBA00022676"/>
    </source>
</evidence>
<dbReference type="InterPro" id="IPR023296">
    <property type="entry name" value="Glyco_hydro_beta-prop_sf"/>
</dbReference>
<organism evidence="4 5">
    <name type="scientific">Symbiobacterium thermophilum</name>
    <dbReference type="NCBI Taxonomy" id="2734"/>
    <lineage>
        <taxon>Bacteria</taxon>
        <taxon>Bacillati</taxon>
        <taxon>Bacillota</taxon>
        <taxon>Clostridia</taxon>
        <taxon>Eubacteriales</taxon>
        <taxon>Symbiobacteriaceae</taxon>
        <taxon>Symbiobacterium</taxon>
    </lineage>
</organism>
<sequence>MIKLTRLATKPILKPNPANEWERAAVFNTAAIYDNGLFHLLYRATNIGGHARYGRYMNAIGYAVSCDGIHFTRLDRPVLAPGEHVQELRGAEDGRLVKIGDTYHLTYTGFSDRFEGDYRICRATSKNLITWERHGPMLDEPNKNASLFPEKVGGRYVLLHRRYPDIWIAYSDDLVTWTDHRKILSPIEGTWQDARVGIAGPPIRTEQGWVLIYHGARKADNSYRLGIALLDAEDPSVVLARQDEPIIEPELEWEREGFVPNVIFSTGHALRGDDLYVYYGGADTVIGVAAVRLSDLRF</sequence>
<comment type="caution">
    <text evidence="4">The sequence shown here is derived from an EMBL/GenBank/DDBJ whole genome shotgun (WGS) entry which is preliminary data.</text>
</comment>
<evidence type="ECO:0000256" key="2">
    <source>
        <dbReference type="ARBA" id="ARBA00022679"/>
    </source>
</evidence>
<dbReference type="Gene3D" id="2.115.10.20">
    <property type="entry name" value="Glycosyl hydrolase domain, family 43"/>
    <property type="match status" value="1"/>
</dbReference>
<dbReference type="Proteomes" id="UP000732377">
    <property type="component" value="Unassembled WGS sequence"/>
</dbReference>
<dbReference type="SUPFAM" id="SSF75005">
    <property type="entry name" value="Arabinanase/levansucrase/invertase"/>
    <property type="match status" value="1"/>
</dbReference>
<dbReference type="PIRSF" id="PIRSF016202">
    <property type="entry name" value="PH1107"/>
    <property type="match status" value="1"/>
</dbReference>
<reference evidence="4" key="1">
    <citation type="submission" date="2017-11" db="EMBL/GenBank/DDBJ databases">
        <title>Three new genomes from thermophilic consortium.</title>
        <authorList>
            <person name="Quaggio R."/>
            <person name="Amgarten D."/>
            <person name="Setubal J.C."/>
        </authorList>
    </citation>
    <scope>NUCLEOTIDE SEQUENCE</scope>
    <source>
        <strain evidence="4">ZCTH01-B2</strain>
    </source>
</reference>
<keyword evidence="4" id="KW-0326">Glycosidase</keyword>
<keyword evidence="1" id="KW-0328">Glycosyltransferase</keyword>
<accession>A0A953I740</accession>
<dbReference type="PANTHER" id="PTHR34106:SF5">
    <property type="entry name" value="GLYCOSIDASE"/>
    <property type="match status" value="1"/>
</dbReference>
<dbReference type="OMA" id="INWTDHV"/>
<gene>
    <name evidence="4" type="ORF">CWE10_03005</name>
</gene>
<dbReference type="CDD" id="cd18614">
    <property type="entry name" value="GH130"/>
    <property type="match status" value="1"/>
</dbReference>
<evidence type="ECO:0000313" key="5">
    <source>
        <dbReference type="Proteomes" id="UP000732377"/>
    </source>
</evidence>
<evidence type="ECO:0000313" key="4">
    <source>
        <dbReference type="EMBL" id="MBY6275174.1"/>
    </source>
</evidence>
<dbReference type="PANTHER" id="PTHR34106">
    <property type="entry name" value="GLYCOSIDASE"/>
    <property type="match status" value="1"/>
</dbReference>
<comment type="similarity">
    <text evidence="3">Belongs to the glycosyl hydrolase 130 family.</text>
</comment>
<dbReference type="Pfam" id="PF04041">
    <property type="entry name" value="Glyco_hydro_130"/>
    <property type="match status" value="1"/>
</dbReference>
<proteinExistence type="inferred from homology"/>
<keyword evidence="4" id="KW-0378">Hydrolase</keyword>
<dbReference type="InterPro" id="IPR007184">
    <property type="entry name" value="Mannoside_phosphorylase"/>
</dbReference>
<protein>
    <submittedName>
        <fullName evidence="4">Glycosidase</fullName>
    </submittedName>
</protein>
<evidence type="ECO:0000256" key="3">
    <source>
        <dbReference type="ARBA" id="ARBA00024356"/>
    </source>
</evidence>